<dbReference type="OrthoDB" id="7615179at2"/>
<proteinExistence type="predicted"/>
<feature type="repeat" description="ANK" evidence="3">
    <location>
        <begin position="106"/>
        <end position="138"/>
    </location>
</feature>
<evidence type="ECO:0000256" key="2">
    <source>
        <dbReference type="ARBA" id="ARBA00023043"/>
    </source>
</evidence>
<dbReference type="InterPro" id="IPR036770">
    <property type="entry name" value="Ankyrin_rpt-contain_sf"/>
</dbReference>
<comment type="caution">
    <text evidence="4">The sequence shown here is derived from an EMBL/GenBank/DDBJ whole genome shotgun (WGS) entry which is preliminary data.</text>
</comment>
<accession>A0A4R3J650</accession>
<dbReference type="Pfam" id="PF12796">
    <property type="entry name" value="Ank_2"/>
    <property type="match status" value="1"/>
</dbReference>
<keyword evidence="5" id="KW-1185">Reference proteome</keyword>
<name>A0A4R3J650_9PROT</name>
<evidence type="ECO:0000256" key="3">
    <source>
        <dbReference type="PROSITE-ProRule" id="PRU00023"/>
    </source>
</evidence>
<sequence length="163" mass="17224">MAALTRRYVVVSPDMQTVGDYANMEGAEAAAVAFGENAHVVDMMGQTYMPAVQRVEDGALVYVGYGSFNRKRGLEANLIEAAKKGQAYAVRAYLACGANPNAADREGSTPLLFAIAADCEACVRVLLQAGAEAACADDDGVTPRELARIKKRHAIAALLGEEL</sequence>
<dbReference type="PROSITE" id="PS50297">
    <property type="entry name" value="ANK_REP_REGION"/>
    <property type="match status" value="1"/>
</dbReference>
<reference evidence="4 5" key="1">
    <citation type="submission" date="2019-03" db="EMBL/GenBank/DDBJ databases">
        <title>Genomic Encyclopedia of Type Strains, Phase IV (KMG-IV): sequencing the most valuable type-strain genomes for metagenomic binning, comparative biology and taxonomic classification.</title>
        <authorList>
            <person name="Goeker M."/>
        </authorList>
    </citation>
    <scope>NUCLEOTIDE SEQUENCE [LARGE SCALE GENOMIC DNA]</scope>
    <source>
        <strain evidence="4 5">DSM 101688</strain>
    </source>
</reference>
<dbReference type="PANTHER" id="PTHR24173:SF74">
    <property type="entry name" value="ANKYRIN REPEAT DOMAIN-CONTAINING PROTEIN 16"/>
    <property type="match status" value="1"/>
</dbReference>
<dbReference type="Gene3D" id="1.25.40.20">
    <property type="entry name" value="Ankyrin repeat-containing domain"/>
    <property type="match status" value="1"/>
</dbReference>
<organism evidence="4 5">
    <name type="scientific">Varunaivibrio sulfuroxidans</name>
    <dbReference type="NCBI Taxonomy" id="1773489"/>
    <lineage>
        <taxon>Bacteria</taxon>
        <taxon>Pseudomonadati</taxon>
        <taxon>Pseudomonadota</taxon>
        <taxon>Alphaproteobacteria</taxon>
        <taxon>Rhodospirillales</taxon>
        <taxon>Magnetovibrionaceae</taxon>
        <taxon>Varunaivibrio</taxon>
    </lineage>
</organism>
<evidence type="ECO:0000313" key="5">
    <source>
        <dbReference type="Proteomes" id="UP000295304"/>
    </source>
</evidence>
<dbReference type="EMBL" id="SLZW01000011">
    <property type="protein sequence ID" value="TCS60306.1"/>
    <property type="molecule type" value="Genomic_DNA"/>
</dbReference>
<dbReference type="PROSITE" id="PS50088">
    <property type="entry name" value="ANK_REPEAT"/>
    <property type="match status" value="1"/>
</dbReference>
<dbReference type="Proteomes" id="UP000295304">
    <property type="component" value="Unassembled WGS sequence"/>
</dbReference>
<dbReference type="InterPro" id="IPR002110">
    <property type="entry name" value="Ankyrin_rpt"/>
</dbReference>
<gene>
    <name evidence="4" type="ORF">EDD55_1117</name>
</gene>
<dbReference type="SUPFAM" id="SSF48403">
    <property type="entry name" value="Ankyrin repeat"/>
    <property type="match status" value="1"/>
</dbReference>
<dbReference type="AlphaFoldDB" id="A0A4R3J650"/>
<protein>
    <submittedName>
        <fullName evidence="4">Ankyrin repeat protein</fullName>
    </submittedName>
</protein>
<keyword evidence="1" id="KW-0677">Repeat</keyword>
<keyword evidence="2 3" id="KW-0040">ANK repeat</keyword>
<dbReference type="PANTHER" id="PTHR24173">
    <property type="entry name" value="ANKYRIN REPEAT CONTAINING"/>
    <property type="match status" value="1"/>
</dbReference>
<dbReference type="RefSeq" id="WP_132940009.1">
    <property type="nucleotide sequence ID" value="NZ_CP119676.1"/>
</dbReference>
<evidence type="ECO:0000313" key="4">
    <source>
        <dbReference type="EMBL" id="TCS60306.1"/>
    </source>
</evidence>
<evidence type="ECO:0000256" key="1">
    <source>
        <dbReference type="ARBA" id="ARBA00022737"/>
    </source>
</evidence>